<organism evidence="1 2">
    <name type="scientific">Ferrimonas pelagia</name>
    <dbReference type="NCBI Taxonomy" id="1177826"/>
    <lineage>
        <taxon>Bacteria</taxon>
        <taxon>Pseudomonadati</taxon>
        <taxon>Pseudomonadota</taxon>
        <taxon>Gammaproteobacteria</taxon>
        <taxon>Alteromonadales</taxon>
        <taxon>Ferrimonadaceae</taxon>
        <taxon>Ferrimonas</taxon>
    </lineage>
</organism>
<accession>A0ABP9ETU8</accession>
<gene>
    <name evidence="1" type="ORF">GCM10023333_20870</name>
</gene>
<dbReference type="EMBL" id="BAABJZ010000070">
    <property type="protein sequence ID" value="GAA4887260.1"/>
    <property type="molecule type" value="Genomic_DNA"/>
</dbReference>
<proteinExistence type="predicted"/>
<protein>
    <submittedName>
        <fullName evidence="1">Uncharacterized protein</fullName>
    </submittedName>
</protein>
<name>A0ABP9ETU8_9GAMM</name>
<comment type="caution">
    <text evidence="1">The sequence shown here is derived from an EMBL/GenBank/DDBJ whole genome shotgun (WGS) entry which is preliminary data.</text>
</comment>
<evidence type="ECO:0000313" key="2">
    <source>
        <dbReference type="Proteomes" id="UP001499988"/>
    </source>
</evidence>
<dbReference type="Proteomes" id="UP001499988">
    <property type="component" value="Unassembled WGS sequence"/>
</dbReference>
<reference evidence="2" key="1">
    <citation type="journal article" date="2019" name="Int. J. Syst. Evol. Microbiol.">
        <title>The Global Catalogue of Microorganisms (GCM) 10K type strain sequencing project: providing services to taxonomists for standard genome sequencing and annotation.</title>
        <authorList>
            <consortium name="The Broad Institute Genomics Platform"/>
            <consortium name="The Broad Institute Genome Sequencing Center for Infectious Disease"/>
            <person name="Wu L."/>
            <person name="Ma J."/>
        </authorList>
    </citation>
    <scope>NUCLEOTIDE SEQUENCE [LARGE SCALE GENOMIC DNA]</scope>
    <source>
        <strain evidence="2">JCM 18401</strain>
    </source>
</reference>
<sequence length="117" mass="12822">MMSYVKLTMQNAVREAARYAVTGRTNLDPEDSGNREAAVLQKLIDSSQGLFDRVTSTDDIKVTNSSGNPVTGYGGPGQVVVINIRCQWPILNPFMTAVIRGNNYQFTVAATMKNESF</sequence>
<keyword evidence="2" id="KW-1185">Reference proteome</keyword>
<evidence type="ECO:0000313" key="1">
    <source>
        <dbReference type="EMBL" id="GAA4887260.1"/>
    </source>
</evidence>